<dbReference type="AlphaFoldDB" id="A0A183AHB8"/>
<dbReference type="EMBL" id="UZAN01043349">
    <property type="protein sequence ID" value="VDP78153.1"/>
    <property type="molecule type" value="Genomic_DNA"/>
</dbReference>
<evidence type="ECO:0000256" key="1">
    <source>
        <dbReference type="SAM" id="MobiDB-lite"/>
    </source>
</evidence>
<reference evidence="2 3" key="2">
    <citation type="submission" date="2018-11" db="EMBL/GenBank/DDBJ databases">
        <authorList>
            <consortium name="Pathogen Informatics"/>
        </authorList>
    </citation>
    <scope>NUCLEOTIDE SEQUENCE [LARGE SCALE GENOMIC DNA]</scope>
    <source>
        <strain evidence="2 3">Egypt</strain>
    </source>
</reference>
<sequence length="164" mass="18396">MARIYQKLSQIDSAQQYLVELGTLTELCDDMNMSADVAVLLAHFHVTQSQDYQQALDFAENGFHLTLRHEDSTNTISTSSSSSESRKPQGSKQLKENVLRVWCGVAKGCALQSTLIPTIVQADHDEVAMGALLNWRSLNIPLPPVDREQFLDKTNFELILFSLR</sequence>
<feature type="region of interest" description="Disordered" evidence="1">
    <location>
        <begin position="73"/>
        <end position="92"/>
    </location>
</feature>
<feature type="compositionally biased region" description="Low complexity" evidence="1">
    <location>
        <begin position="73"/>
        <end position="83"/>
    </location>
</feature>
<dbReference type="WBParaSite" id="ECPE_0000636601-mRNA-1">
    <property type="protein sequence ID" value="ECPE_0000636601-mRNA-1"/>
    <property type="gene ID" value="ECPE_0000636601"/>
</dbReference>
<evidence type="ECO:0000313" key="2">
    <source>
        <dbReference type="EMBL" id="VDP78153.1"/>
    </source>
</evidence>
<dbReference type="Proteomes" id="UP000272942">
    <property type="component" value="Unassembled WGS sequence"/>
</dbReference>
<gene>
    <name evidence="2" type="ORF">ECPE_LOCUS6353</name>
</gene>
<organism evidence="4">
    <name type="scientific">Echinostoma caproni</name>
    <dbReference type="NCBI Taxonomy" id="27848"/>
    <lineage>
        <taxon>Eukaryota</taxon>
        <taxon>Metazoa</taxon>
        <taxon>Spiralia</taxon>
        <taxon>Lophotrochozoa</taxon>
        <taxon>Platyhelminthes</taxon>
        <taxon>Trematoda</taxon>
        <taxon>Digenea</taxon>
        <taxon>Plagiorchiida</taxon>
        <taxon>Echinostomata</taxon>
        <taxon>Echinostomatoidea</taxon>
        <taxon>Echinostomatidae</taxon>
        <taxon>Echinostoma</taxon>
    </lineage>
</organism>
<dbReference type="OrthoDB" id="626167at2759"/>
<name>A0A183AHB8_9TREM</name>
<accession>A0A183AHB8</accession>
<evidence type="ECO:0000313" key="4">
    <source>
        <dbReference type="WBParaSite" id="ECPE_0000636601-mRNA-1"/>
    </source>
</evidence>
<keyword evidence="3" id="KW-1185">Reference proteome</keyword>
<proteinExistence type="predicted"/>
<protein>
    <submittedName>
        <fullName evidence="4">Nuclear pore complex protein</fullName>
    </submittedName>
</protein>
<evidence type="ECO:0000313" key="3">
    <source>
        <dbReference type="Proteomes" id="UP000272942"/>
    </source>
</evidence>
<reference evidence="4" key="1">
    <citation type="submission" date="2016-06" db="UniProtKB">
        <authorList>
            <consortium name="WormBaseParasite"/>
        </authorList>
    </citation>
    <scope>IDENTIFICATION</scope>
</reference>